<protein>
    <submittedName>
        <fullName evidence="2">Uncharacterized protein</fullName>
    </submittedName>
</protein>
<keyword evidence="1" id="KW-1133">Transmembrane helix</keyword>
<feature type="transmembrane region" description="Helical" evidence="1">
    <location>
        <begin position="66"/>
        <end position="87"/>
    </location>
</feature>
<keyword evidence="1" id="KW-0812">Transmembrane</keyword>
<sequence>MALWLRKEKRKGQDGCLDVCGTLQLMRPEHLWVSLVITIEISWMRNNMILFFPLKEKTDQLSFEKALLRWLSGGCFFFTLAPTIGLFPTDCSKGIAIFNRKTTVSSI</sequence>
<evidence type="ECO:0000313" key="2">
    <source>
        <dbReference type="EMBL" id="LAA68232.1"/>
    </source>
</evidence>
<proteinExistence type="predicted"/>
<dbReference type="AlphaFoldDB" id="A0A2D4H8F3"/>
<keyword evidence="1" id="KW-0472">Membrane</keyword>
<accession>A0A2D4H8F3</accession>
<dbReference type="EMBL" id="IACK01003380">
    <property type="protein sequence ID" value="LAA68232.1"/>
    <property type="molecule type" value="Transcribed_RNA"/>
</dbReference>
<reference evidence="2" key="1">
    <citation type="submission" date="2017-07" db="EMBL/GenBank/DDBJ databases">
        <authorList>
            <person name="Mikheyev A."/>
            <person name="Grau M."/>
        </authorList>
    </citation>
    <scope>NUCLEOTIDE SEQUENCE</scope>
    <source>
        <tissue evidence="2">Venom_gland</tissue>
    </source>
</reference>
<organism evidence="2">
    <name type="scientific">Micrurus lemniscatus lemniscatus</name>
    <dbReference type="NCBI Taxonomy" id="129467"/>
    <lineage>
        <taxon>Eukaryota</taxon>
        <taxon>Metazoa</taxon>
        <taxon>Chordata</taxon>
        <taxon>Craniata</taxon>
        <taxon>Vertebrata</taxon>
        <taxon>Euteleostomi</taxon>
        <taxon>Lepidosauria</taxon>
        <taxon>Squamata</taxon>
        <taxon>Bifurcata</taxon>
        <taxon>Unidentata</taxon>
        <taxon>Episquamata</taxon>
        <taxon>Toxicofera</taxon>
        <taxon>Serpentes</taxon>
        <taxon>Colubroidea</taxon>
        <taxon>Elapidae</taxon>
        <taxon>Elapinae</taxon>
        <taxon>Micrurus</taxon>
    </lineage>
</organism>
<reference evidence="2" key="2">
    <citation type="submission" date="2017-11" db="EMBL/GenBank/DDBJ databases">
        <title>Coralsnake Venomics: Analyses of Venom Gland Transcriptomes and Proteomes of Six Brazilian Taxa.</title>
        <authorList>
            <person name="Aird S.D."/>
            <person name="Jorge da Silva N."/>
            <person name="Qiu L."/>
            <person name="Villar-Briones A."/>
            <person name="Aparecida-Saddi V."/>
            <person name="Campos-Telles M.P."/>
            <person name="Grau M."/>
            <person name="Mikheyev A.S."/>
        </authorList>
    </citation>
    <scope>NUCLEOTIDE SEQUENCE</scope>
    <source>
        <tissue evidence="2">Venom_gland</tissue>
    </source>
</reference>
<evidence type="ECO:0000256" key="1">
    <source>
        <dbReference type="SAM" id="Phobius"/>
    </source>
</evidence>
<name>A0A2D4H8F3_MICLE</name>